<proteinExistence type="predicted"/>
<name>A0ABV8H345_9BACI</name>
<accession>A0ABV8H345</accession>
<reference evidence="2" key="1">
    <citation type="journal article" date="2019" name="Int. J. Syst. Evol. Microbiol.">
        <title>The Global Catalogue of Microorganisms (GCM) 10K type strain sequencing project: providing services to taxonomists for standard genome sequencing and annotation.</title>
        <authorList>
            <consortium name="The Broad Institute Genomics Platform"/>
            <consortium name="The Broad Institute Genome Sequencing Center for Infectious Disease"/>
            <person name="Wu L."/>
            <person name="Ma J."/>
        </authorList>
    </citation>
    <scope>NUCLEOTIDE SEQUENCE [LARGE SCALE GENOMIC DNA]</scope>
    <source>
        <strain evidence="2">IBRC-M 10703</strain>
    </source>
</reference>
<sequence>MKKLLTKNQWEWVKYFIIVDKTLKEIAEQEGVAIEGRKGSFISTLYLRKSG</sequence>
<organism evidence="1 2">
    <name type="scientific">Oceanobacillus longus</name>
    <dbReference type="NCBI Taxonomy" id="930120"/>
    <lineage>
        <taxon>Bacteria</taxon>
        <taxon>Bacillati</taxon>
        <taxon>Bacillota</taxon>
        <taxon>Bacilli</taxon>
        <taxon>Bacillales</taxon>
        <taxon>Bacillaceae</taxon>
        <taxon>Oceanobacillus</taxon>
    </lineage>
</organism>
<evidence type="ECO:0000313" key="1">
    <source>
        <dbReference type="EMBL" id="MFC4025239.1"/>
    </source>
</evidence>
<evidence type="ECO:0000313" key="2">
    <source>
        <dbReference type="Proteomes" id="UP001595772"/>
    </source>
</evidence>
<comment type="caution">
    <text evidence="1">The sequence shown here is derived from an EMBL/GenBank/DDBJ whole genome shotgun (WGS) entry which is preliminary data.</text>
</comment>
<evidence type="ECO:0008006" key="3">
    <source>
        <dbReference type="Google" id="ProtNLM"/>
    </source>
</evidence>
<dbReference type="RefSeq" id="WP_379497728.1">
    <property type="nucleotide sequence ID" value="NZ_JBHSAO010000011.1"/>
</dbReference>
<dbReference type="Proteomes" id="UP001595772">
    <property type="component" value="Unassembled WGS sequence"/>
</dbReference>
<keyword evidence="2" id="KW-1185">Reference proteome</keyword>
<gene>
    <name evidence="1" type="ORF">ACFOUV_15695</name>
</gene>
<dbReference type="EMBL" id="JBHSAO010000011">
    <property type="protein sequence ID" value="MFC4025239.1"/>
    <property type="molecule type" value="Genomic_DNA"/>
</dbReference>
<protein>
    <recommendedName>
        <fullName evidence="3">Transposase</fullName>
    </recommendedName>
</protein>